<keyword evidence="4" id="KW-1185">Reference proteome</keyword>
<dbReference type="GO" id="GO:0005634">
    <property type="term" value="C:nucleus"/>
    <property type="evidence" value="ECO:0007669"/>
    <property type="project" value="UniProtKB-SubCell"/>
</dbReference>
<gene>
    <name evidence="3" type="ORF">KQX54_013448</name>
</gene>
<name>A0AAV7HR86_COTGL</name>
<dbReference type="Proteomes" id="UP000826195">
    <property type="component" value="Unassembled WGS sequence"/>
</dbReference>
<organism evidence="3 4">
    <name type="scientific">Cotesia glomerata</name>
    <name type="common">Lepidopteran parasitic wasp</name>
    <name type="synonym">Apanteles glomeratus</name>
    <dbReference type="NCBI Taxonomy" id="32391"/>
    <lineage>
        <taxon>Eukaryota</taxon>
        <taxon>Metazoa</taxon>
        <taxon>Ecdysozoa</taxon>
        <taxon>Arthropoda</taxon>
        <taxon>Hexapoda</taxon>
        <taxon>Insecta</taxon>
        <taxon>Pterygota</taxon>
        <taxon>Neoptera</taxon>
        <taxon>Endopterygota</taxon>
        <taxon>Hymenoptera</taxon>
        <taxon>Apocrita</taxon>
        <taxon>Ichneumonoidea</taxon>
        <taxon>Braconidae</taxon>
        <taxon>Microgastrinae</taxon>
        <taxon>Cotesia</taxon>
    </lineage>
</organism>
<keyword evidence="2" id="KW-0812">Transmembrane</keyword>
<keyword evidence="2" id="KW-0472">Membrane</keyword>
<accession>A0AAV7HR86</accession>
<protein>
    <recommendedName>
        <fullName evidence="5">HTH psq-type domain-containing protein</fullName>
    </recommendedName>
</protein>
<reference evidence="3 4" key="1">
    <citation type="journal article" date="2021" name="J. Hered.">
        <title>A chromosome-level genome assembly of the parasitoid wasp, Cotesia glomerata (Hymenoptera: Braconidae).</title>
        <authorList>
            <person name="Pinto B.J."/>
            <person name="Weis J.J."/>
            <person name="Gamble T."/>
            <person name="Ode P.J."/>
            <person name="Paul R."/>
            <person name="Zaspel J.M."/>
        </authorList>
    </citation>
    <scope>NUCLEOTIDE SEQUENCE [LARGE SCALE GENOMIC DNA]</scope>
    <source>
        <strain evidence="3">CgM1</strain>
    </source>
</reference>
<dbReference type="SUPFAM" id="SSF46689">
    <property type="entry name" value="Homeodomain-like"/>
    <property type="match status" value="1"/>
</dbReference>
<keyword evidence="2" id="KW-1133">Transmembrane helix</keyword>
<sequence>MATASTAKSCKCYLLPYHGHKWCIHYPVLAIIFTNLLCYPNVIMPSRKKQKPAEKIPKSTKTGIDKQKCKSTFFNYSETDLQKALELVKDGRAIAAACKQYKVPRTTLRNKLRGKEENGSKDFSSDIHVWVKKGLNTFVRLEQSSPNPEYVHGSLI</sequence>
<evidence type="ECO:0000313" key="4">
    <source>
        <dbReference type="Proteomes" id="UP000826195"/>
    </source>
</evidence>
<dbReference type="InterPro" id="IPR009057">
    <property type="entry name" value="Homeodomain-like_sf"/>
</dbReference>
<dbReference type="Gene3D" id="1.10.10.60">
    <property type="entry name" value="Homeodomain-like"/>
    <property type="match status" value="1"/>
</dbReference>
<evidence type="ECO:0000256" key="1">
    <source>
        <dbReference type="ARBA" id="ARBA00004123"/>
    </source>
</evidence>
<evidence type="ECO:0000256" key="2">
    <source>
        <dbReference type="SAM" id="Phobius"/>
    </source>
</evidence>
<dbReference type="AlphaFoldDB" id="A0AAV7HR86"/>
<dbReference type="EMBL" id="JAHXZJ010002237">
    <property type="protein sequence ID" value="KAH0546673.1"/>
    <property type="molecule type" value="Genomic_DNA"/>
</dbReference>
<proteinExistence type="predicted"/>
<comment type="caution">
    <text evidence="3">The sequence shown here is derived from an EMBL/GenBank/DDBJ whole genome shotgun (WGS) entry which is preliminary data.</text>
</comment>
<comment type="subcellular location">
    <subcellularLocation>
        <location evidence="1">Nucleus</location>
    </subcellularLocation>
</comment>
<feature type="transmembrane region" description="Helical" evidence="2">
    <location>
        <begin position="24"/>
        <end position="42"/>
    </location>
</feature>
<evidence type="ECO:0008006" key="5">
    <source>
        <dbReference type="Google" id="ProtNLM"/>
    </source>
</evidence>
<evidence type="ECO:0000313" key="3">
    <source>
        <dbReference type="EMBL" id="KAH0546673.1"/>
    </source>
</evidence>